<evidence type="ECO:0000256" key="1">
    <source>
        <dbReference type="SAM" id="MobiDB-lite"/>
    </source>
</evidence>
<evidence type="ECO:0000313" key="3">
    <source>
        <dbReference type="Proteomes" id="UP000192319"/>
    </source>
</evidence>
<organism evidence="2 3">
    <name type="scientific">Mycobacterium alsense</name>
    <dbReference type="NCBI Taxonomy" id="324058"/>
    <lineage>
        <taxon>Bacteria</taxon>
        <taxon>Bacillati</taxon>
        <taxon>Actinomycetota</taxon>
        <taxon>Actinomycetes</taxon>
        <taxon>Mycobacteriales</taxon>
        <taxon>Mycobacteriaceae</taxon>
        <taxon>Mycobacterium</taxon>
    </lineage>
</organism>
<evidence type="ECO:0000313" key="2">
    <source>
        <dbReference type="EMBL" id="OQZ88349.1"/>
    </source>
</evidence>
<comment type="caution">
    <text evidence="2">The sequence shown here is derived from an EMBL/GenBank/DDBJ whole genome shotgun (WGS) entry which is preliminary data.</text>
</comment>
<proteinExistence type="predicted"/>
<keyword evidence="3" id="KW-1185">Reference proteome</keyword>
<reference evidence="2 3" key="1">
    <citation type="submission" date="2017-02" db="EMBL/GenBank/DDBJ databases">
        <title>The new phylogeny of genus Mycobacterium.</title>
        <authorList>
            <person name="Tortoli E."/>
            <person name="Trovato A."/>
            <person name="Cirillo D.M."/>
        </authorList>
    </citation>
    <scope>NUCLEOTIDE SEQUENCE [LARGE SCALE GENOMIC DNA]</scope>
    <source>
        <strain evidence="2 3">DSM 45230</strain>
    </source>
</reference>
<sequence length="76" mass="8193">MSVDDRPPEAAILLERAVQGRSRRKRQPSLPATSELTTSADVAATEDVSWRTVLLPAAVDVAYDITQILTATQKGS</sequence>
<accession>A0ABX3R319</accession>
<dbReference type="EMBL" id="MVHD01000059">
    <property type="protein sequence ID" value="OQZ88349.1"/>
    <property type="molecule type" value="Genomic_DNA"/>
</dbReference>
<gene>
    <name evidence="2" type="ORF">BST11_23140</name>
</gene>
<name>A0ABX3R319_9MYCO</name>
<feature type="region of interest" description="Disordered" evidence="1">
    <location>
        <begin position="15"/>
        <end position="38"/>
    </location>
</feature>
<dbReference type="Proteomes" id="UP000192319">
    <property type="component" value="Unassembled WGS sequence"/>
</dbReference>
<protein>
    <submittedName>
        <fullName evidence="2">Uncharacterized protein</fullName>
    </submittedName>
</protein>